<dbReference type="InterPro" id="IPR000873">
    <property type="entry name" value="AMP-dep_synth/lig_dom"/>
</dbReference>
<evidence type="ECO:0000259" key="4">
    <source>
        <dbReference type="Pfam" id="PF00501"/>
    </source>
</evidence>
<evidence type="ECO:0000313" key="6">
    <source>
        <dbReference type="Proteomes" id="UP000243579"/>
    </source>
</evidence>
<dbReference type="EMBL" id="JNBR01000360">
    <property type="protein sequence ID" value="OQR94544.1"/>
    <property type="molecule type" value="Genomic_DNA"/>
</dbReference>
<evidence type="ECO:0000313" key="5">
    <source>
        <dbReference type="EMBL" id="OQR94544.1"/>
    </source>
</evidence>
<organism evidence="5 6">
    <name type="scientific">Achlya hypogyna</name>
    <name type="common">Oomycete</name>
    <name type="synonym">Protoachlya hypogyna</name>
    <dbReference type="NCBI Taxonomy" id="1202772"/>
    <lineage>
        <taxon>Eukaryota</taxon>
        <taxon>Sar</taxon>
        <taxon>Stramenopiles</taxon>
        <taxon>Oomycota</taxon>
        <taxon>Saprolegniomycetes</taxon>
        <taxon>Saprolegniales</taxon>
        <taxon>Achlyaceae</taxon>
        <taxon>Achlya</taxon>
    </lineage>
</organism>
<dbReference type="Proteomes" id="UP000243579">
    <property type="component" value="Unassembled WGS sequence"/>
</dbReference>
<dbReference type="PANTHER" id="PTHR24096:SF149">
    <property type="entry name" value="AMP-BINDING DOMAIN-CONTAINING PROTEIN-RELATED"/>
    <property type="match status" value="1"/>
</dbReference>
<dbReference type="AlphaFoldDB" id="A0A1V9Z977"/>
<dbReference type="GO" id="GO:0016405">
    <property type="term" value="F:CoA-ligase activity"/>
    <property type="evidence" value="ECO:0007669"/>
    <property type="project" value="TreeGrafter"/>
</dbReference>
<accession>A0A1V9Z977</accession>
<dbReference type="Gene3D" id="3.40.50.12780">
    <property type="entry name" value="N-terminal domain of ligase-like"/>
    <property type="match status" value="1"/>
</dbReference>
<sequence length="463" mass="48931">MIIRREGRLEHLESTPPTPAAEPITVGAAKSTLLSTGTALLTKLLDAPTLFVLVVRNDLPSAAAIVAASRLQHVCVLLPASRISLLEYTIATTGAAVVVDATAGTIQRLERPKVEWPSTLRGGGVCMLTSGSTGTPKVVACTWASMLAQGDATQQCLFPTRPVRFVLASSIAHAYAINALFAILTSPYGDTSELCMAGRMDTLVPLLATPAPAFATVVFGTPGTFVPLARLSATPLHADYTYSAGVSLPTDLQALLRDNFGLTVLQNYGSTETGGIAAGGLSQLTEVHHASLPLAGALWPGTDMRVLPPAKGMVCRAGEDGELVVRTPWQCTGYVVDRALVGISADGYYRTSDGGAVVDGHAFIGERLRSPVRFRHGNFNLFVPPHEIEDAIRTHPRISDVLIPFVEAKPDRVVLLVVTTLAVHEVGAHCLATLPSFVTNLDIRKVDHLACSAAGKLLYSIAH</sequence>
<proteinExistence type="inferred from homology"/>
<evidence type="ECO:0000256" key="2">
    <source>
        <dbReference type="ARBA" id="ARBA00022598"/>
    </source>
</evidence>
<protein>
    <recommendedName>
        <fullName evidence="4">AMP-dependent synthetase/ligase domain-containing protein</fullName>
    </recommendedName>
</protein>
<keyword evidence="6" id="KW-1185">Reference proteome</keyword>
<comment type="similarity">
    <text evidence="1">Belongs to the ATP-dependent AMP-binding enzyme family.</text>
</comment>
<dbReference type="OrthoDB" id="10253115at2759"/>
<feature type="domain" description="AMP-dependent synthetase/ligase" evidence="4">
    <location>
        <begin position="126"/>
        <end position="334"/>
    </location>
</feature>
<gene>
    <name evidence="5" type="ORF">ACHHYP_01147</name>
</gene>
<dbReference type="PANTHER" id="PTHR24096">
    <property type="entry name" value="LONG-CHAIN-FATTY-ACID--COA LIGASE"/>
    <property type="match status" value="1"/>
</dbReference>
<dbReference type="Pfam" id="PF00501">
    <property type="entry name" value="AMP-binding"/>
    <property type="match status" value="1"/>
</dbReference>
<feature type="compositionally biased region" description="Basic and acidic residues" evidence="3">
    <location>
        <begin position="1"/>
        <end position="13"/>
    </location>
</feature>
<reference evidence="5 6" key="1">
    <citation type="journal article" date="2014" name="Genome Biol. Evol.">
        <title>The secreted proteins of Achlya hypogyna and Thraustotheca clavata identify the ancestral oomycete secretome and reveal gene acquisitions by horizontal gene transfer.</title>
        <authorList>
            <person name="Misner I."/>
            <person name="Blouin N."/>
            <person name="Leonard G."/>
            <person name="Richards T.A."/>
            <person name="Lane C.E."/>
        </authorList>
    </citation>
    <scope>NUCLEOTIDE SEQUENCE [LARGE SCALE GENOMIC DNA]</scope>
    <source>
        <strain evidence="5 6">ATCC 48635</strain>
    </source>
</reference>
<dbReference type="SUPFAM" id="SSF56801">
    <property type="entry name" value="Acetyl-CoA synthetase-like"/>
    <property type="match status" value="1"/>
</dbReference>
<evidence type="ECO:0000256" key="3">
    <source>
        <dbReference type="SAM" id="MobiDB-lite"/>
    </source>
</evidence>
<evidence type="ECO:0000256" key="1">
    <source>
        <dbReference type="ARBA" id="ARBA00006432"/>
    </source>
</evidence>
<comment type="caution">
    <text evidence="5">The sequence shown here is derived from an EMBL/GenBank/DDBJ whole genome shotgun (WGS) entry which is preliminary data.</text>
</comment>
<dbReference type="InterPro" id="IPR042099">
    <property type="entry name" value="ANL_N_sf"/>
</dbReference>
<dbReference type="STRING" id="1202772.A0A1V9Z977"/>
<feature type="region of interest" description="Disordered" evidence="3">
    <location>
        <begin position="1"/>
        <end position="23"/>
    </location>
</feature>
<keyword evidence="2" id="KW-0436">Ligase</keyword>
<name>A0A1V9Z977_ACHHY</name>